<evidence type="ECO:0000313" key="2">
    <source>
        <dbReference type="EMBL" id="KAF1842711.1"/>
    </source>
</evidence>
<keyword evidence="3" id="KW-1185">Reference proteome</keyword>
<gene>
    <name evidence="2" type="ORF">K460DRAFT_367671</name>
</gene>
<reference evidence="2" key="1">
    <citation type="submission" date="2020-01" db="EMBL/GenBank/DDBJ databases">
        <authorList>
            <consortium name="DOE Joint Genome Institute"/>
            <person name="Haridas S."/>
            <person name="Albert R."/>
            <person name="Binder M."/>
            <person name="Bloem J."/>
            <person name="Labutti K."/>
            <person name="Salamov A."/>
            <person name="Andreopoulos B."/>
            <person name="Baker S.E."/>
            <person name="Barry K."/>
            <person name="Bills G."/>
            <person name="Bluhm B.H."/>
            <person name="Cannon C."/>
            <person name="Castanera R."/>
            <person name="Culley D.E."/>
            <person name="Daum C."/>
            <person name="Ezra D."/>
            <person name="Gonzalez J.B."/>
            <person name="Henrissat B."/>
            <person name="Kuo A."/>
            <person name="Liang C."/>
            <person name="Lipzen A."/>
            <person name="Lutzoni F."/>
            <person name="Magnuson J."/>
            <person name="Mondo S."/>
            <person name="Nolan M."/>
            <person name="Ohm R."/>
            <person name="Pangilinan J."/>
            <person name="Park H.-J."/>
            <person name="Ramirez L."/>
            <person name="Alfaro M."/>
            <person name="Sun H."/>
            <person name="Tritt A."/>
            <person name="Yoshinaga Y."/>
            <person name="Zwiers L.-H."/>
            <person name="Turgeon B.G."/>
            <person name="Goodwin S.B."/>
            <person name="Spatafora J.W."/>
            <person name="Crous P.W."/>
            <person name="Grigoriev I.V."/>
        </authorList>
    </citation>
    <scope>NUCLEOTIDE SEQUENCE</scope>
    <source>
        <strain evidence="2">CBS 394.84</strain>
    </source>
</reference>
<feature type="compositionally biased region" description="Low complexity" evidence="1">
    <location>
        <begin position="52"/>
        <end position="63"/>
    </location>
</feature>
<dbReference type="RefSeq" id="XP_040785274.1">
    <property type="nucleotide sequence ID" value="XM_040933617.1"/>
</dbReference>
<comment type="caution">
    <text evidence="2">The sequence shown here is derived from an EMBL/GenBank/DDBJ whole genome shotgun (WGS) entry which is preliminary data.</text>
</comment>
<accession>A0A9P4GCA0</accession>
<sequence>MAEKSNSHLTRQMDSLLTLIAFYFLHGQPTPLNPYQPLSNHRQLHPNLNLQSSSATTGSNTAARNVVGYSHVDGT</sequence>
<dbReference type="EMBL" id="ML976617">
    <property type="protein sequence ID" value="KAF1842711.1"/>
    <property type="molecule type" value="Genomic_DNA"/>
</dbReference>
<feature type="region of interest" description="Disordered" evidence="1">
    <location>
        <begin position="49"/>
        <end position="75"/>
    </location>
</feature>
<proteinExistence type="predicted"/>
<dbReference type="AlphaFoldDB" id="A0A9P4GCA0"/>
<protein>
    <submittedName>
        <fullName evidence="2">Uncharacterized protein</fullName>
    </submittedName>
</protein>
<dbReference type="Proteomes" id="UP000800039">
    <property type="component" value="Unassembled WGS sequence"/>
</dbReference>
<dbReference type="GeneID" id="63850868"/>
<name>A0A9P4GCA0_9PLEO</name>
<evidence type="ECO:0000313" key="3">
    <source>
        <dbReference type="Proteomes" id="UP000800039"/>
    </source>
</evidence>
<evidence type="ECO:0000256" key="1">
    <source>
        <dbReference type="SAM" id="MobiDB-lite"/>
    </source>
</evidence>
<organism evidence="2 3">
    <name type="scientific">Cucurbitaria berberidis CBS 394.84</name>
    <dbReference type="NCBI Taxonomy" id="1168544"/>
    <lineage>
        <taxon>Eukaryota</taxon>
        <taxon>Fungi</taxon>
        <taxon>Dikarya</taxon>
        <taxon>Ascomycota</taxon>
        <taxon>Pezizomycotina</taxon>
        <taxon>Dothideomycetes</taxon>
        <taxon>Pleosporomycetidae</taxon>
        <taxon>Pleosporales</taxon>
        <taxon>Pleosporineae</taxon>
        <taxon>Cucurbitariaceae</taxon>
        <taxon>Cucurbitaria</taxon>
    </lineage>
</organism>